<gene>
    <name evidence="2" type="ORF">E2L05_14535</name>
</gene>
<evidence type="ECO:0000313" key="2">
    <source>
        <dbReference type="EMBL" id="TDL85824.1"/>
    </source>
</evidence>
<name>A0A4R6AQU3_9RHOB</name>
<evidence type="ECO:0000313" key="3">
    <source>
        <dbReference type="Proteomes" id="UP000294562"/>
    </source>
</evidence>
<feature type="compositionally biased region" description="Basic and acidic residues" evidence="1">
    <location>
        <begin position="13"/>
        <end position="24"/>
    </location>
</feature>
<comment type="caution">
    <text evidence="2">The sequence shown here is derived from an EMBL/GenBank/DDBJ whole genome shotgun (WGS) entry which is preliminary data.</text>
</comment>
<proteinExistence type="predicted"/>
<organism evidence="2 3">
    <name type="scientific">Meridianimarinicoccus aquatilis</name>
    <dbReference type="NCBI Taxonomy" id="2552766"/>
    <lineage>
        <taxon>Bacteria</taxon>
        <taxon>Pseudomonadati</taxon>
        <taxon>Pseudomonadota</taxon>
        <taxon>Alphaproteobacteria</taxon>
        <taxon>Rhodobacterales</taxon>
        <taxon>Paracoccaceae</taxon>
        <taxon>Meridianimarinicoccus</taxon>
    </lineage>
</organism>
<dbReference type="Pfam" id="PF10115">
    <property type="entry name" value="HlyU"/>
    <property type="match status" value="1"/>
</dbReference>
<dbReference type="OrthoDB" id="9800971at2"/>
<feature type="region of interest" description="Disordered" evidence="1">
    <location>
        <begin position="1"/>
        <end position="24"/>
    </location>
</feature>
<sequence length="91" mass="10010">MSILSRLFGKGSPEPKEPETETHEGFEIYAEPINEGGNWRLAGRIVKAVDGIEQTHTLIRADLLDSEAAAISATFAKARQVIEEQGLSLFR</sequence>
<protein>
    <submittedName>
        <fullName evidence="2">Uncharacterized protein</fullName>
    </submittedName>
</protein>
<dbReference type="InterPro" id="IPR018772">
    <property type="entry name" value="Transcription_activator_HlyU"/>
</dbReference>
<dbReference type="Proteomes" id="UP000294562">
    <property type="component" value="Unassembled WGS sequence"/>
</dbReference>
<accession>A0A4R6AQU3</accession>
<dbReference type="AlphaFoldDB" id="A0A4R6AQU3"/>
<dbReference type="RefSeq" id="WP_133343629.1">
    <property type="nucleotide sequence ID" value="NZ_SMZO01000038.1"/>
</dbReference>
<keyword evidence="3" id="KW-1185">Reference proteome</keyword>
<evidence type="ECO:0000256" key="1">
    <source>
        <dbReference type="SAM" id="MobiDB-lite"/>
    </source>
</evidence>
<dbReference type="EMBL" id="SMZO01000038">
    <property type="protein sequence ID" value="TDL85824.1"/>
    <property type="molecule type" value="Genomic_DNA"/>
</dbReference>
<reference evidence="2 3" key="1">
    <citation type="submission" date="2019-03" db="EMBL/GenBank/DDBJ databases">
        <title>Rhodobacteraceae bacterium SM1902, a new member of the family Rhodobacteraceae isolated from Yantai.</title>
        <authorList>
            <person name="Sun Y."/>
        </authorList>
    </citation>
    <scope>NUCLEOTIDE SEQUENCE [LARGE SCALE GENOMIC DNA]</scope>
    <source>
        <strain evidence="2 3">SM1902</strain>
    </source>
</reference>